<name>A0A518HWL3_9BACT</name>
<evidence type="ECO:0008006" key="5">
    <source>
        <dbReference type="Google" id="ProtNLM"/>
    </source>
</evidence>
<organism evidence="3 4">
    <name type="scientific">Stieleria neptunia</name>
    <dbReference type="NCBI Taxonomy" id="2527979"/>
    <lineage>
        <taxon>Bacteria</taxon>
        <taxon>Pseudomonadati</taxon>
        <taxon>Planctomycetota</taxon>
        <taxon>Planctomycetia</taxon>
        <taxon>Pirellulales</taxon>
        <taxon>Pirellulaceae</taxon>
        <taxon>Stieleria</taxon>
    </lineage>
</organism>
<reference evidence="3 4" key="1">
    <citation type="submission" date="2019-03" db="EMBL/GenBank/DDBJ databases">
        <title>Deep-cultivation of Planctomycetes and their phenomic and genomic characterization uncovers novel biology.</title>
        <authorList>
            <person name="Wiegand S."/>
            <person name="Jogler M."/>
            <person name="Boedeker C."/>
            <person name="Pinto D."/>
            <person name="Vollmers J."/>
            <person name="Rivas-Marin E."/>
            <person name="Kohn T."/>
            <person name="Peeters S.H."/>
            <person name="Heuer A."/>
            <person name="Rast P."/>
            <person name="Oberbeckmann S."/>
            <person name="Bunk B."/>
            <person name="Jeske O."/>
            <person name="Meyerdierks A."/>
            <person name="Storesund J.E."/>
            <person name="Kallscheuer N."/>
            <person name="Luecker S."/>
            <person name="Lage O.M."/>
            <person name="Pohl T."/>
            <person name="Merkel B.J."/>
            <person name="Hornburger P."/>
            <person name="Mueller R.-W."/>
            <person name="Bruemmer F."/>
            <person name="Labrenz M."/>
            <person name="Spormann A.M."/>
            <person name="Op den Camp H."/>
            <person name="Overmann J."/>
            <person name="Amann R."/>
            <person name="Jetten M.S.M."/>
            <person name="Mascher T."/>
            <person name="Medema M.H."/>
            <person name="Devos D.P."/>
            <person name="Kaster A.-K."/>
            <person name="Ovreas L."/>
            <person name="Rohde M."/>
            <person name="Galperin M.Y."/>
            <person name="Jogler C."/>
        </authorList>
    </citation>
    <scope>NUCLEOTIDE SEQUENCE [LARGE SCALE GENOMIC DNA]</scope>
    <source>
        <strain evidence="3 4">Enr13</strain>
    </source>
</reference>
<dbReference type="AlphaFoldDB" id="A0A518HWL3"/>
<keyword evidence="4" id="KW-1185">Reference proteome</keyword>
<feature type="compositionally biased region" description="Polar residues" evidence="1">
    <location>
        <begin position="33"/>
        <end position="47"/>
    </location>
</feature>
<dbReference type="RefSeq" id="WP_145389446.1">
    <property type="nucleotide sequence ID" value="NZ_CP037423.1"/>
</dbReference>
<gene>
    <name evidence="3" type="ORF">Enr13x_51270</name>
</gene>
<feature type="signal peptide" evidence="2">
    <location>
        <begin position="1"/>
        <end position="25"/>
    </location>
</feature>
<protein>
    <recommendedName>
        <fullName evidence="5">Outer membrane lipoprotein-sorting protein</fullName>
    </recommendedName>
</protein>
<dbReference type="KEGG" id="snep:Enr13x_51270"/>
<proteinExistence type="predicted"/>
<dbReference type="Proteomes" id="UP000319004">
    <property type="component" value="Chromosome"/>
</dbReference>
<evidence type="ECO:0000313" key="4">
    <source>
        <dbReference type="Proteomes" id="UP000319004"/>
    </source>
</evidence>
<feature type="chain" id="PRO_5021951926" description="Outer membrane lipoprotein-sorting protein" evidence="2">
    <location>
        <begin position="26"/>
        <end position="301"/>
    </location>
</feature>
<evidence type="ECO:0000256" key="2">
    <source>
        <dbReference type="SAM" id="SignalP"/>
    </source>
</evidence>
<dbReference type="InterPro" id="IPR011465">
    <property type="entry name" value="DUF1571"/>
</dbReference>
<feature type="region of interest" description="Disordered" evidence="1">
    <location>
        <begin position="21"/>
        <end position="56"/>
    </location>
</feature>
<keyword evidence="2" id="KW-0732">Signal</keyword>
<dbReference type="Pfam" id="PF07608">
    <property type="entry name" value="DUF1571"/>
    <property type="match status" value="1"/>
</dbReference>
<accession>A0A518HWL3</accession>
<dbReference type="OrthoDB" id="5456309at2"/>
<dbReference type="EMBL" id="CP037423">
    <property type="protein sequence ID" value="QDV45252.1"/>
    <property type="molecule type" value="Genomic_DNA"/>
</dbReference>
<sequence precursor="true">MKPSPSAHWLPAVALLALTTTPPAAEDTPPQPSTRLVRSNTVSSNPQRVGIEKATARPTDSLNPLRAILIQGQESLERCRRDIQDYTCTLIAQERIDGRLQSVKCCQAKVKHHDDPGADGNGSISIYLKYEAPKSIKGREVLWIDGQNDGKMLVRKGGSRLAFITALIEPTSEMATQNSRYTIHDFGIQRLVERMIEFGSVELAGGECQTNVVEDVDVDGRRCKLFEVIHPERRDDLPFHCAKVYIDKELHLPTRFEAYDWPSEDDGQPVLIERYAYCDLQLNVGLTPKDFDKNSAEYQFR</sequence>
<evidence type="ECO:0000256" key="1">
    <source>
        <dbReference type="SAM" id="MobiDB-lite"/>
    </source>
</evidence>
<evidence type="ECO:0000313" key="3">
    <source>
        <dbReference type="EMBL" id="QDV45252.1"/>
    </source>
</evidence>